<gene>
    <name evidence="1" type="ordered locus">Arch_0353</name>
</gene>
<dbReference type="Proteomes" id="UP000000376">
    <property type="component" value="Chromosome"/>
</dbReference>
<dbReference type="HOGENOM" id="CLU_2520410_0_0_11"/>
<name>D7BMF9_ARCHD</name>
<evidence type="ECO:0000313" key="1">
    <source>
        <dbReference type="EMBL" id="ADH92108.1"/>
    </source>
</evidence>
<accession>D7BMF9</accession>
<dbReference type="STRING" id="644284.Arch_0353"/>
<dbReference type="EMBL" id="CP002045">
    <property type="protein sequence ID" value="ADH92108.1"/>
    <property type="molecule type" value="Genomic_DNA"/>
</dbReference>
<dbReference type="RefSeq" id="WP_013169606.1">
    <property type="nucleotide sequence ID" value="NC_014218.1"/>
</dbReference>
<keyword evidence="2" id="KW-1185">Reference proteome</keyword>
<organism evidence="1 2">
    <name type="scientific">Arcanobacterium haemolyticum (strain ATCC 9345 / DSM 20595 / CCM 5947 / CCUG 17215 / LMG 16163 / NBRC 15585 / NCTC 8452 / 11018)</name>
    <dbReference type="NCBI Taxonomy" id="644284"/>
    <lineage>
        <taxon>Bacteria</taxon>
        <taxon>Bacillati</taxon>
        <taxon>Actinomycetota</taxon>
        <taxon>Actinomycetes</taxon>
        <taxon>Actinomycetales</taxon>
        <taxon>Actinomycetaceae</taxon>
        <taxon>Arcanobacterium</taxon>
    </lineage>
</organism>
<evidence type="ECO:0000313" key="2">
    <source>
        <dbReference type="Proteomes" id="UP000000376"/>
    </source>
</evidence>
<reference evidence="1 2" key="1">
    <citation type="journal article" date="2010" name="Stand. Genomic Sci.">
        <title>Complete genome sequence of Arcanobacterium haemolyticum type strain (11018).</title>
        <authorList>
            <person name="Yasawong M."/>
            <person name="Teshima H."/>
            <person name="Lapidus A."/>
            <person name="Nolan M."/>
            <person name="Lucas S."/>
            <person name="Glavina Del Rio T."/>
            <person name="Tice H."/>
            <person name="Cheng J."/>
            <person name="Bruce D."/>
            <person name="Detter C."/>
            <person name="Tapia R."/>
            <person name="Han C."/>
            <person name="Goodwin L."/>
            <person name="Pitluck S."/>
            <person name="Liolios K."/>
            <person name="Ivanova N."/>
            <person name="Mavromatis K."/>
            <person name="Mikhailova N."/>
            <person name="Pati A."/>
            <person name="Chen A."/>
            <person name="Palaniappan K."/>
            <person name="Land M."/>
            <person name="Hauser L."/>
            <person name="Chang Y."/>
            <person name="Jeffries C."/>
            <person name="Rohde M."/>
            <person name="Sikorski J."/>
            <person name="Pukall R."/>
            <person name="Goker M."/>
            <person name="Woyke T."/>
            <person name="Bristow J."/>
            <person name="Eisen J."/>
            <person name="Markowitz V."/>
            <person name="Hugenholtz P."/>
            <person name="Kyrpides N."/>
            <person name="Klenk H."/>
        </authorList>
    </citation>
    <scope>NUCLEOTIDE SEQUENCE [LARGE SCALE GENOMIC DNA]</scope>
    <source>
        <strain evidence="2">ATCC 9345 / DSM 20595 / CCUG 17215 / LMG 16163 / NBRC 15585 / NCTC 8452 / 11018</strain>
    </source>
</reference>
<dbReference type="KEGG" id="ahe:Arch_0353"/>
<proteinExistence type="predicted"/>
<dbReference type="AlphaFoldDB" id="D7BMF9"/>
<protein>
    <submittedName>
        <fullName evidence="1">Uncharacterized protein</fullName>
    </submittedName>
</protein>
<sequence>MMQLIGYHAWRAGADRDQEAASVGIKRARAEMISRIRDLTYRELSEGDISFVNAMLVDGKQSSISAISKWDVAQIMSHSIAGGF</sequence>